<proteinExistence type="predicted"/>
<keyword evidence="2" id="KW-1185">Reference proteome</keyword>
<dbReference type="EMBL" id="LT838813">
    <property type="protein sequence ID" value="SMD43879.1"/>
    <property type="molecule type" value="Genomic_DNA"/>
</dbReference>
<sequence>MTLEEKVEIFIKELENNIQENIPRVQNQFLIDYGWSEFDPLREEISRCLICDFCQAAITLTNHLLENFLKTMLIYNDKSCIDKTQDIRKSFNAGIEKYNDKNLIETIGYAKRLGIISKEDSQILIKYKDDFRNAYSHADKKKTFKDLKLPTQEISFNKDLKYEIGELENSNLFELLFAHGFAQALLSKKTAFEYFIKVDEIIRSSLKKFENQNQI</sequence>
<dbReference type="OrthoDB" id="1354978at2"/>
<dbReference type="RefSeq" id="WP_084120735.1">
    <property type="nucleotide sequence ID" value="NZ_LT838813.1"/>
</dbReference>
<name>A0A1W2H4S0_9BACT</name>
<evidence type="ECO:0000313" key="1">
    <source>
        <dbReference type="EMBL" id="SMD43879.1"/>
    </source>
</evidence>
<dbReference type="Proteomes" id="UP000192333">
    <property type="component" value="Chromosome I"/>
</dbReference>
<evidence type="ECO:0000313" key="2">
    <source>
        <dbReference type="Proteomes" id="UP000192333"/>
    </source>
</evidence>
<protein>
    <submittedName>
        <fullName evidence="1">Uncharacterized protein</fullName>
    </submittedName>
</protein>
<reference evidence="2" key="1">
    <citation type="submission" date="2017-04" db="EMBL/GenBank/DDBJ databases">
        <authorList>
            <person name="Varghese N."/>
            <person name="Submissions S."/>
        </authorList>
    </citation>
    <scope>NUCLEOTIDE SEQUENCE [LARGE SCALE GENOMIC DNA]</scope>
    <source>
        <strain evidence="2">DSM 16537</strain>
    </source>
</reference>
<accession>A0A1W2H4S0</accession>
<gene>
    <name evidence="1" type="ORF">SAMN00777080_2491</name>
</gene>
<organism evidence="1 2">
    <name type="scientific">Aquiflexum balticum DSM 16537</name>
    <dbReference type="NCBI Taxonomy" id="758820"/>
    <lineage>
        <taxon>Bacteria</taxon>
        <taxon>Pseudomonadati</taxon>
        <taxon>Bacteroidota</taxon>
        <taxon>Cytophagia</taxon>
        <taxon>Cytophagales</taxon>
        <taxon>Cyclobacteriaceae</taxon>
        <taxon>Aquiflexum</taxon>
    </lineage>
</organism>
<dbReference type="AlphaFoldDB" id="A0A1W2H4S0"/>